<reference evidence="1" key="1">
    <citation type="submission" date="2020-03" db="EMBL/GenBank/DDBJ databases">
        <title>The deep terrestrial virosphere.</title>
        <authorList>
            <person name="Holmfeldt K."/>
            <person name="Nilsson E."/>
            <person name="Simone D."/>
            <person name="Lopez-Fernandez M."/>
            <person name="Wu X."/>
            <person name="de Brujin I."/>
            <person name="Lundin D."/>
            <person name="Andersson A."/>
            <person name="Bertilsson S."/>
            <person name="Dopson M."/>
        </authorList>
    </citation>
    <scope>NUCLEOTIDE SEQUENCE</scope>
    <source>
        <strain evidence="1">MM415A03030</strain>
        <strain evidence="2">MM415B02414</strain>
    </source>
</reference>
<gene>
    <name evidence="1" type="ORF">MM415A03030_0008</name>
    <name evidence="2" type="ORF">MM415B02414_0012</name>
</gene>
<dbReference type="EMBL" id="MT141901">
    <property type="protein sequence ID" value="QJA71810.1"/>
    <property type="molecule type" value="Genomic_DNA"/>
</dbReference>
<sequence length="238" mass="28040">MRRKIVFAKLFNQYVTYRDEWWFEIFRWMIGTGWNYRSDFPDGNGVYELLIGKQTCINCQECYDYFDKSHGFHDLDYIEKMRLVWIRAILSQDVSSFVKKWRKDNGIGFDKIRHLNLQIADTDTFKSLNGRLIDLLNPHGLHKKKLTVQLNQCWPQAVNIDSILLIVSKRIKETVGKPSPVGIALELKENDTEWLAILNYGFNESIWHHVLARQSEKPFADFLNDAHMELARLTEGKL</sequence>
<evidence type="ECO:0000313" key="2">
    <source>
        <dbReference type="EMBL" id="QJA90239.1"/>
    </source>
</evidence>
<organism evidence="1">
    <name type="scientific">viral metagenome</name>
    <dbReference type="NCBI Taxonomy" id="1070528"/>
    <lineage>
        <taxon>unclassified sequences</taxon>
        <taxon>metagenomes</taxon>
        <taxon>organismal metagenomes</taxon>
    </lineage>
</organism>
<dbReference type="EMBL" id="MT142899">
    <property type="protein sequence ID" value="QJA90239.1"/>
    <property type="molecule type" value="Genomic_DNA"/>
</dbReference>
<dbReference type="AlphaFoldDB" id="A0A6M3JPK7"/>
<proteinExistence type="predicted"/>
<name>A0A6M3JPK7_9ZZZZ</name>
<evidence type="ECO:0000313" key="1">
    <source>
        <dbReference type="EMBL" id="QJA71810.1"/>
    </source>
</evidence>
<accession>A0A6M3JPK7</accession>
<protein>
    <submittedName>
        <fullName evidence="1">Uncharacterized protein</fullName>
    </submittedName>
</protein>